<feature type="compositionally biased region" description="Low complexity" evidence="1">
    <location>
        <begin position="471"/>
        <end position="492"/>
    </location>
</feature>
<name>A0ABQ8UI33_9EUKA</name>
<proteinExistence type="predicted"/>
<evidence type="ECO:0000256" key="1">
    <source>
        <dbReference type="SAM" id="MobiDB-lite"/>
    </source>
</evidence>
<dbReference type="Proteomes" id="UP001141327">
    <property type="component" value="Unassembled WGS sequence"/>
</dbReference>
<evidence type="ECO:0000313" key="3">
    <source>
        <dbReference type="Proteomes" id="UP001141327"/>
    </source>
</evidence>
<feature type="region of interest" description="Disordered" evidence="1">
    <location>
        <begin position="351"/>
        <end position="402"/>
    </location>
</feature>
<protein>
    <submittedName>
        <fullName evidence="2">Uncharacterized protein</fullName>
    </submittedName>
</protein>
<feature type="compositionally biased region" description="Low complexity" evidence="1">
    <location>
        <begin position="387"/>
        <end position="397"/>
    </location>
</feature>
<gene>
    <name evidence="2" type="ORF">PAPYR_5158</name>
</gene>
<feature type="region of interest" description="Disordered" evidence="1">
    <location>
        <begin position="464"/>
        <end position="492"/>
    </location>
</feature>
<accession>A0ABQ8UI33</accession>
<sequence length="492" mass="52010">MPFGIVDMGFMADLKERTVTLLEEAVAREPRSQRICMCASCRVGSTVLDLATTRGRVVYVGWPHLPAVVLKVSADSPAEEVVETLALMYPSMEPFKSKIVPIIQWYQRQALHPSDEPTLVPQRPAPAPAAAAARPAGISSPLLPTPSADGLPARRPAYVTELPDQAPAAPAMTPPATAAAAALSPAPAGSPTVLRQAAKTASEGLPGYRQAKKVVEPHWVEHPELGRVLQLGEDCVEDCIKLTFQKQAIIFSPFALMGAWQQMALPFEPRVVSYSYFSGIRTLTDYDDFRFVQLQTSREAFTVAISTLDPPQALAVRFMSLEPLSGFTFDNLVLLMKAAVGTSATAVPTAAAPAASGVNPARPLTPPHKRHVEGAELSPPQPAPATRARSPPHDSAPAPAPVLAPIPPVSVIQVTGVCCMTLQPRGSRDVQLAGDRLTHTLAEERLHGSTFTIVYRPDLFPSAPAAAPGVSTAPADPAATSSAAPSSSEGTP</sequence>
<feature type="compositionally biased region" description="Low complexity" evidence="1">
    <location>
        <begin position="351"/>
        <end position="361"/>
    </location>
</feature>
<keyword evidence="3" id="KW-1185">Reference proteome</keyword>
<reference evidence="2" key="1">
    <citation type="journal article" date="2022" name="bioRxiv">
        <title>Genomics of Preaxostyla Flagellates Illuminates Evolutionary Transitions and the Path Towards Mitochondrial Loss.</title>
        <authorList>
            <person name="Novak L.V.F."/>
            <person name="Treitli S.C."/>
            <person name="Pyrih J."/>
            <person name="Halakuc P."/>
            <person name="Pipaliya S.V."/>
            <person name="Vacek V."/>
            <person name="Brzon O."/>
            <person name="Soukal P."/>
            <person name="Eme L."/>
            <person name="Dacks J.B."/>
            <person name="Karnkowska A."/>
            <person name="Elias M."/>
            <person name="Hampl V."/>
        </authorList>
    </citation>
    <scope>NUCLEOTIDE SEQUENCE</scope>
    <source>
        <strain evidence="2">RCP-MX</strain>
    </source>
</reference>
<organism evidence="2 3">
    <name type="scientific">Paratrimastix pyriformis</name>
    <dbReference type="NCBI Taxonomy" id="342808"/>
    <lineage>
        <taxon>Eukaryota</taxon>
        <taxon>Metamonada</taxon>
        <taxon>Preaxostyla</taxon>
        <taxon>Paratrimastigidae</taxon>
        <taxon>Paratrimastix</taxon>
    </lineage>
</organism>
<feature type="region of interest" description="Disordered" evidence="1">
    <location>
        <begin position="114"/>
        <end position="150"/>
    </location>
</feature>
<dbReference type="EMBL" id="JAPMOS010000024">
    <property type="protein sequence ID" value="KAJ4458893.1"/>
    <property type="molecule type" value="Genomic_DNA"/>
</dbReference>
<comment type="caution">
    <text evidence="2">The sequence shown here is derived from an EMBL/GenBank/DDBJ whole genome shotgun (WGS) entry which is preliminary data.</text>
</comment>
<evidence type="ECO:0000313" key="2">
    <source>
        <dbReference type="EMBL" id="KAJ4458893.1"/>
    </source>
</evidence>